<dbReference type="AlphaFoldDB" id="A0A4Q0NNJ7"/>
<name>A0A4Q0NNJ7_9FLAO</name>
<keyword evidence="2" id="KW-1185">Reference proteome</keyword>
<proteinExistence type="predicted"/>
<gene>
    <name evidence="1" type="ORF">DSM04_11020</name>
</gene>
<comment type="caution">
    <text evidence="1">The sequence shown here is derived from an EMBL/GenBank/DDBJ whole genome shotgun (WGS) entry which is preliminary data.</text>
</comment>
<dbReference type="Proteomes" id="UP000289821">
    <property type="component" value="Unassembled WGS sequence"/>
</dbReference>
<accession>A0A4Q0NNJ7</accession>
<evidence type="ECO:0000313" key="2">
    <source>
        <dbReference type="Proteomes" id="UP000289821"/>
    </source>
</evidence>
<organism evidence="1 2">
    <name type="scientific">Leeuwenhoekiella aestuarii</name>
    <dbReference type="NCBI Taxonomy" id="2249426"/>
    <lineage>
        <taxon>Bacteria</taxon>
        <taxon>Pseudomonadati</taxon>
        <taxon>Bacteroidota</taxon>
        <taxon>Flavobacteriia</taxon>
        <taxon>Flavobacteriales</taxon>
        <taxon>Flavobacteriaceae</taxon>
        <taxon>Leeuwenhoekiella</taxon>
    </lineage>
</organism>
<dbReference type="EMBL" id="QOVI01000010">
    <property type="protein sequence ID" value="RXG11528.1"/>
    <property type="molecule type" value="Genomic_DNA"/>
</dbReference>
<sequence length="86" mass="10351">MYSIKNECLRNLLKKDREKEFNKIFKDKIDPFFVSEGFRRHTKTSKRLFKNLGNELSVFIILEYKTFGYGFYEITISYFDSELGDV</sequence>
<dbReference type="OrthoDB" id="9961094at2"/>
<evidence type="ECO:0000313" key="1">
    <source>
        <dbReference type="EMBL" id="RXG11528.1"/>
    </source>
</evidence>
<protein>
    <submittedName>
        <fullName evidence="1">Uncharacterized protein</fullName>
    </submittedName>
</protein>
<reference evidence="1 2" key="1">
    <citation type="submission" date="2018-07" db="EMBL/GenBank/DDBJ databases">
        <title>Leeuwenhoekiella genomics.</title>
        <authorList>
            <person name="Tahon G."/>
            <person name="Willems A."/>
        </authorList>
    </citation>
    <scope>NUCLEOTIDE SEQUENCE [LARGE SCALE GENOMIC DNA]</scope>
    <source>
        <strain evidence="1 2">R-50232</strain>
    </source>
</reference>